<dbReference type="AlphaFoldDB" id="G8LWN8"/>
<dbReference type="HOGENOM" id="CLU_037423_1_0_9"/>
<reference evidence="7" key="1">
    <citation type="submission" date="2011-12" db="EMBL/GenBank/DDBJ databases">
        <title>Complete sequence of Clostridium clariflavum DSM 19732.</title>
        <authorList>
            <consortium name="US DOE Joint Genome Institute"/>
            <person name="Lucas S."/>
            <person name="Han J."/>
            <person name="Lapidus A."/>
            <person name="Cheng J.-F."/>
            <person name="Goodwin L."/>
            <person name="Pitluck S."/>
            <person name="Peters L."/>
            <person name="Teshima H."/>
            <person name="Detter J.C."/>
            <person name="Han C."/>
            <person name="Tapia R."/>
            <person name="Land M."/>
            <person name="Hauser L."/>
            <person name="Kyrpides N."/>
            <person name="Ivanova N."/>
            <person name="Pagani I."/>
            <person name="Kitzmiller T."/>
            <person name="Lynd L."/>
            <person name="Izquierdo J."/>
            <person name="Woyke T."/>
        </authorList>
    </citation>
    <scope>NUCLEOTIDE SEQUENCE [LARGE SCALE GENOMIC DNA]</scope>
    <source>
        <strain evidence="7">DSM 19732 / NBRC 101661 / EBR45</strain>
    </source>
</reference>
<evidence type="ECO:0000256" key="3">
    <source>
        <dbReference type="ARBA" id="ARBA00022723"/>
    </source>
</evidence>
<evidence type="ECO:0000313" key="6">
    <source>
        <dbReference type="EMBL" id="AEV68706.1"/>
    </source>
</evidence>
<protein>
    <recommendedName>
        <fullName evidence="2 4">GTP cyclohydrolase 1 type 2 homolog</fullName>
    </recommendedName>
</protein>
<dbReference type="Proteomes" id="UP000005435">
    <property type="component" value="Chromosome"/>
</dbReference>
<dbReference type="InterPro" id="IPR002678">
    <property type="entry name" value="DUF34/NIF3"/>
</dbReference>
<dbReference type="InterPro" id="IPR015867">
    <property type="entry name" value="N-reg_PII/ATP_PRibTrfase_C"/>
</dbReference>
<evidence type="ECO:0000313" key="7">
    <source>
        <dbReference type="Proteomes" id="UP000005435"/>
    </source>
</evidence>
<evidence type="ECO:0000256" key="4">
    <source>
        <dbReference type="PIRNR" id="PIRNR037489"/>
    </source>
</evidence>
<dbReference type="SUPFAM" id="SSF102705">
    <property type="entry name" value="NIF3 (NGG1p interacting factor 3)-like"/>
    <property type="match status" value="1"/>
</dbReference>
<keyword evidence="3 4" id="KW-0479">Metal-binding</keyword>
<keyword evidence="7" id="KW-1185">Reference proteome</keyword>
<dbReference type="GO" id="GO:0046872">
    <property type="term" value="F:metal ion binding"/>
    <property type="evidence" value="ECO:0007669"/>
    <property type="project" value="UniProtKB-UniRule"/>
</dbReference>
<dbReference type="Gene3D" id="3.40.1390.30">
    <property type="entry name" value="NIF3 (NGG1p interacting factor 3)-like"/>
    <property type="match status" value="1"/>
</dbReference>
<dbReference type="eggNOG" id="COG0327">
    <property type="taxonomic scope" value="Bacteria"/>
</dbReference>
<dbReference type="GO" id="GO:0005737">
    <property type="term" value="C:cytoplasm"/>
    <property type="evidence" value="ECO:0007669"/>
    <property type="project" value="TreeGrafter"/>
</dbReference>
<evidence type="ECO:0000256" key="2">
    <source>
        <dbReference type="ARBA" id="ARBA00022112"/>
    </source>
</evidence>
<dbReference type="PIRSF" id="PIRSF037489">
    <property type="entry name" value="UCP037489_NIF3_YqfO"/>
    <property type="match status" value="1"/>
</dbReference>
<dbReference type="RefSeq" id="WP_014255285.1">
    <property type="nucleotide sequence ID" value="NC_016627.1"/>
</dbReference>
<organism evidence="6 7">
    <name type="scientific">Acetivibrio clariflavus (strain DSM 19732 / NBRC 101661 / EBR45)</name>
    <name type="common">Clostridium clariflavum</name>
    <dbReference type="NCBI Taxonomy" id="720554"/>
    <lineage>
        <taxon>Bacteria</taxon>
        <taxon>Bacillati</taxon>
        <taxon>Bacillota</taxon>
        <taxon>Clostridia</taxon>
        <taxon>Eubacteriales</taxon>
        <taxon>Oscillospiraceae</taxon>
        <taxon>Acetivibrio</taxon>
    </lineage>
</organism>
<gene>
    <name evidence="6" type="ordered locus">Clocl_2110</name>
</gene>
<feature type="binding site" evidence="5">
    <location>
        <position position="335"/>
    </location>
    <ligand>
        <name>a divalent metal cation</name>
        <dbReference type="ChEBI" id="CHEBI:60240"/>
        <label>1</label>
    </ligand>
</feature>
<dbReference type="InterPro" id="IPR017221">
    <property type="entry name" value="DUF34/NIF3_bac"/>
</dbReference>
<proteinExistence type="inferred from homology"/>
<feature type="binding site" evidence="5">
    <location>
        <position position="331"/>
    </location>
    <ligand>
        <name>a divalent metal cation</name>
        <dbReference type="ChEBI" id="CHEBI:60240"/>
        <label>1</label>
    </ligand>
</feature>
<dbReference type="STRING" id="720554.Clocl_2110"/>
<sequence length="368" mass="40762">MAVKCGDIVKFMEEYAPPKLAEDWDNVGLMIGNREDEIKKVMVCLDVTPEVIQAAEENNVNMIVSHHPFIFKGLKRINTDDLKGRMIIDLIRKGINVYSAHTNLDVTNGGVNEQLARALGLKNLKILKSYKSERLLKLAVFVPKDSVDAVREALGNAGAGWIGNYSDCTFSTEGIGTFKPLEGTNPYIGTKGNLEKVEEYRIETVVSESILDKVVSSMISVHPYEEVAYDIYPLELSGKEYGFGFVGETDEAVGVNEFAETVKSSLDVQKVRVIGDIDKKVKRVAVFCGSFSNEIMGAVKSKADVLVTGDVKYHDALDMMQMGMCVIDAGHFNTEKVVLPALVDILKEKFKDLEVLSNDVEKDPFKYI</sequence>
<feature type="binding site" evidence="5">
    <location>
        <position position="105"/>
    </location>
    <ligand>
        <name>a divalent metal cation</name>
        <dbReference type="ChEBI" id="CHEBI:60240"/>
        <label>1</label>
    </ligand>
</feature>
<dbReference type="FunFam" id="3.40.1390.30:FF:000001">
    <property type="entry name" value="GTP cyclohydrolase 1 type 2"/>
    <property type="match status" value="1"/>
</dbReference>
<evidence type="ECO:0000256" key="1">
    <source>
        <dbReference type="ARBA" id="ARBA00006964"/>
    </source>
</evidence>
<dbReference type="NCBIfam" id="TIGR00486">
    <property type="entry name" value="YbgI_SA1388"/>
    <property type="match status" value="1"/>
</dbReference>
<comment type="similarity">
    <text evidence="1 4">Belongs to the GTP cyclohydrolase I type 2/NIF3 family.</text>
</comment>
<feature type="binding site" evidence="5">
    <location>
        <position position="67"/>
    </location>
    <ligand>
        <name>a divalent metal cation</name>
        <dbReference type="ChEBI" id="CHEBI:60240"/>
        <label>1</label>
    </ligand>
</feature>
<dbReference type="Pfam" id="PF01784">
    <property type="entry name" value="DUF34_NIF3"/>
    <property type="match status" value="1"/>
</dbReference>
<dbReference type="OrthoDB" id="9792792at2"/>
<name>G8LWN8_ACECE</name>
<dbReference type="PANTHER" id="PTHR13799">
    <property type="entry name" value="NGG1 INTERACTING FACTOR 3"/>
    <property type="match status" value="1"/>
</dbReference>
<dbReference type="EMBL" id="CP003065">
    <property type="protein sequence ID" value="AEV68706.1"/>
    <property type="molecule type" value="Genomic_DNA"/>
</dbReference>
<dbReference type="FunFam" id="3.30.70.120:FF:000006">
    <property type="entry name" value="GTP cyclohydrolase 1 type 2 homolog"/>
    <property type="match status" value="1"/>
</dbReference>
<dbReference type="PANTHER" id="PTHR13799:SF14">
    <property type="entry name" value="GTP CYCLOHYDROLASE 1 TYPE 2 HOMOLOG"/>
    <property type="match status" value="1"/>
</dbReference>
<accession>G8LWN8</accession>
<dbReference type="KEGG" id="ccl:Clocl_2110"/>
<feature type="binding site" evidence="5">
    <location>
        <position position="66"/>
    </location>
    <ligand>
        <name>a divalent metal cation</name>
        <dbReference type="ChEBI" id="CHEBI:60240"/>
        <label>1</label>
    </ligand>
</feature>
<evidence type="ECO:0000256" key="5">
    <source>
        <dbReference type="PIRSR" id="PIRSR602678-1"/>
    </source>
</evidence>
<dbReference type="InterPro" id="IPR036069">
    <property type="entry name" value="DUF34/NIF3_sf"/>
</dbReference>
<dbReference type="Gene3D" id="3.30.70.120">
    <property type="match status" value="1"/>
</dbReference>
<reference evidence="6 7" key="2">
    <citation type="journal article" date="2012" name="Stand. Genomic Sci.">
        <title>Complete Genome Sequence of Clostridium clariflavum DSM 19732.</title>
        <authorList>
            <person name="Izquierdo J.A."/>
            <person name="Goodwin L."/>
            <person name="Davenport K.W."/>
            <person name="Teshima H."/>
            <person name="Bruce D."/>
            <person name="Detter C."/>
            <person name="Tapia R."/>
            <person name="Han S."/>
            <person name="Land M."/>
            <person name="Hauser L."/>
            <person name="Jeffries C.D."/>
            <person name="Han J."/>
            <person name="Pitluck S."/>
            <person name="Nolan M."/>
            <person name="Chen A."/>
            <person name="Huntemann M."/>
            <person name="Mavromatis K."/>
            <person name="Mikhailova N."/>
            <person name="Liolios K."/>
            <person name="Woyke T."/>
            <person name="Lynd L.R."/>
        </authorList>
    </citation>
    <scope>NUCLEOTIDE SEQUENCE [LARGE SCALE GENOMIC DNA]</scope>
    <source>
        <strain evidence="7">DSM 19732 / NBRC 101661 / EBR45</strain>
    </source>
</reference>